<comment type="catalytic activity">
    <reaction evidence="10">
        <text>malonyl-[ACP] + acetyl-CoA + H(+) = 3-oxobutanoyl-[ACP] + CO2 + CoA</text>
        <dbReference type="Rhea" id="RHEA:12080"/>
        <dbReference type="Rhea" id="RHEA-COMP:9623"/>
        <dbReference type="Rhea" id="RHEA-COMP:9625"/>
        <dbReference type="ChEBI" id="CHEBI:15378"/>
        <dbReference type="ChEBI" id="CHEBI:16526"/>
        <dbReference type="ChEBI" id="CHEBI:57287"/>
        <dbReference type="ChEBI" id="CHEBI:57288"/>
        <dbReference type="ChEBI" id="CHEBI:78449"/>
        <dbReference type="ChEBI" id="CHEBI:78450"/>
        <dbReference type="EC" id="2.3.1.180"/>
    </reaction>
</comment>
<dbReference type="AlphaFoldDB" id="A0A940DHL2"/>
<feature type="active site" evidence="10">
    <location>
        <position position="257"/>
    </location>
</feature>
<evidence type="ECO:0000313" key="13">
    <source>
        <dbReference type="EMBL" id="MBO8439039.1"/>
    </source>
</evidence>
<dbReference type="GO" id="GO:0033818">
    <property type="term" value="F:beta-ketoacyl-acyl-carrier-protein synthase III activity"/>
    <property type="evidence" value="ECO:0007669"/>
    <property type="project" value="UniProtKB-UniRule"/>
</dbReference>
<keyword evidence="8 10" id="KW-0511">Multifunctional enzyme</keyword>
<dbReference type="GO" id="GO:0004315">
    <property type="term" value="F:3-oxoacyl-[acyl-carrier-protein] synthase activity"/>
    <property type="evidence" value="ECO:0007669"/>
    <property type="project" value="InterPro"/>
</dbReference>
<comment type="domain">
    <text evidence="10">The last Arg residue of the ACP-binding site is essential for the weak association between ACP/AcpP and FabH.</text>
</comment>
<dbReference type="PANTHER" id="PTHR34069">
    <property type="entry name" value="3-OXOACYL-[ACYL-CARRIER-PROTEIN] SYNTHASE 3"/>
    <property type="match status" value="1"/>
</dbReference>
<feature type="active site" evidence="10">
    <location>
        <position position="118"/>
    </location>
</feature>
<keyword evidence="2 10" id="KW-0963">Cytoplasm</keyword>
<comment type="subunit">
    <text evidence="10">Homodimer.</text>
</comment>
<dbReference type="GO" id="GO:0006633">
    <property type="term" value="P:fatty acid biosynthetic process"/>
    <property type="evidence" value="ECO:0007669"/>
    <property type="project" value="UniProtKB-UniRule"/>
</dbReference>
<comment type="caution">
    <text evidence="13">The sequence shown here is derived from an EMBL/GenBank/DDBJ whole genome shotgun (WGS) entry which is preliminary data.</text>
</comment>
<dbReference type="HAMAP" id="MF_01815">
    <property type="entry name" value="FabH"/>
    <property type="match status" value="1"/>
</dbReference>
<keyword evidence="4 10" id="KW-0808">Transferase</keyword>
<evidence type="ECO:0000256" key="4">
    <source>
        <dbReference type="ARBA" id="ARBA00022679"/>
    </source>
</evidence>
<feature type="domain" description="Beta-ketoacyl-[acyl-carrier-protein] synthase III N-terminal" evidence="12">
    <location>
        <begin position="112"/>
        <end position="190"/>
    </location>
</feature>
<name>A0A940DHL2_9BACT</name>
<comment type="subcellular location">
    <subcellularLocation>
        <location evidence="10">Cytoplasm</location>
    </subcellularLocation>
</comment>
<reference evidence="13" key="1">
    <citation type="submission" date="2020-10" db="EMBL/GenBank/DDBJ databases">
        <authorList>
            <person name="Gilroy R."/>
        </authorList>
    </citation>
    <scope>NUCLEOTIDE SEQUENCE</scope>
    <source>
        <strain evidence="13">3924</strain>
    </source>
</reference>
<proteinExistence type="inferred from homology"/>
<dbReference type="Gene3D" id="3.40.47.10">
    <property type="match status" value="1"/>
</dbReference>
<keyword evidence="3 10" id="KW-0444">Lipid biosynthesis</keyword>
<feature type="region of interest" description="ACP-binding" evidence="10">
    <location>
        <begin position="258"/>
        <end position="262"/>
    </location>
</feature>
<keyword evidence="6 10" id="KW-0443">Lipid metabolism</keyword>
<accession>A0A940DHL2</accession>
<evidence type="ECO:0000313" key="14">
    <source>
        <dbReference type="Proteomes" id="UP000712007"/>
    </source>
</evidence>
<evidence type="ECO:0000256" key="3">
    <source>
        <dbReference type="ARBA" id="ARBA00022516"/>
    </source>
</evidence>
<reference evidence="13" key="2">
    <citation type="journal article" date="2021" name="PeerJ">
        <title>Extensive microbial diversity within the chicken gut microbiome revealed by metagenomics and culture.</title>
        <authorList>
            <person name="Gilroy R."/>
            <person name="Ravi A."/>
            <person name="Getino M."/>
            <person name="Pursley I."/>
            <person name="Horton D.L."/>
            <person name="Alikhan N.F."/>
            <person name="Baker D."/>
            <person name="Gharbi K."/>
            <person name="Hall N."/>
            <person name="Watson M."/>
            <person name="Adriaenssens E.M."/>
            <person name="Foster-Nyarko E."/>
            <person name="Jarju S."/>
            <person name="Secka A."/>
            <person name="Antonio M."/>
            <person name="Oren A."/>
            <person name="Chaudhuri R.R."/>
            <person name="La Ragione R."/>
            <person name="Hildebrand F."/>
            <person name="Pallen M.J."/>
        </authorList>
    </citation>
    <scope>NUCLEOTIDE SEQUENCE</scope>
    <source>
        <strain evidence="13">3924</strain>
    </source>
</reference>
<evidence type="ECO:0000259" key="11">
    <source>
        <dbReference type="Pfam" id="PF08541"/>
    </source>
</evidence>
<keyword evidence="7 10" id="KW-0275">Fatty acid biosynthesis</keyword>
<evidence type="ECO:0000256" key="10">
    <source>
        <dbReference type="HAMAP-Rule" id="MF_01815"/>
    </source>
</evidence>
<evidence type="ECO:0000256" key="1">
    <source>
        <dbReference type="ARBA" id="ARBA00008642"/>
    </source>
</evidence>
<keyword evidence="9 10" id="KW-0012">Acyltransferase</keyword>
<dbReference type="Pfam" id="PF08541">
    <property type="entry name" value="ACP_syn_III_C"/>
    <property type="match status" value="1"/>
</dbReference>
<dbReference type="NCBIfam" id="NF006829">
    <property type="entry name" value="PRK09352.1"/>
    <property type="match status" value="1"/>
</dbReference>
<dbReference type="PANTHER" id="PTHR34069:SF2">
    <property type="entry name" value="BETA-KETOACYL-[ACYL-CARRIER-PROTEIN] SYNTHASE III"/>
    <property type="match status" value="1"/>
</dbReference>
<dbReference type="InterPro" id="IPR004655">
    <property type="entry name" value="FabH"/>
</dbReference>
<feature type="active site" evidence="10">
    <location>
        <position position="287"/>
    </location>
</feature>
<dbReference type="InterPro" id="IPR013751">
    <property type="entry name" value="ACP_syn_III_N"/>
</dbReference>
<dbReference type="EMBL" id="JADIMV010000002">
    <property type="protein sequence ID" value="MBO8439039.1"/>
    <property type="molecule type" value="Genomic_DNA"/>
</dbReference>
<dbReference type="SUPFAM" id="SSF53901">
    <property type="entry name" value="Thiolase-like"/>
    <property type="match status" value="1"/>
</dbReference>
<dbReference type="Proteomes" id="UP000712007">
    <property type="component" value="Unassembled WGS sequence"/>
</dbReference>
<dbReference type="InterPro" id="IPR013747">
    <property type="entry name" value="ACP_syn_III_C"/>
</dbReference>
<dbReference type="EC" id="2.3.1.180" evidence="10"/>
<feature type="domain" description="Beta-ketoacyl-[acyl-carrier-protein] synthase III C-terminal" evidence="11">
    <location>
        <begin position="242"/>
        <end position="328"/>
    </location>
</feature>
<sequence length="334" mass="36792">MEQRKIRAAITAIEAYLPDYILTNEELSRMVDTSDEWIVSRVGIHERRILKDKDKGMTYMAIKAVKTLMDKNGIEPGEIDGVICSTVTPDMVFPASAAIISNACGIKNALSFDMNVGCAGFIHAFKTASLYIESGFCKKMLVVSGEKMSSIIDYTDRNTCPLFGDGAAAVLLEPCADGNGLQDAILRSDGVGKEFLHMKAGGSLRPASIETVTAREHFVYQDGKNVFKWAVSKMADVSIEMMERHGLDPKKIYFLPHQANLRIIDAVGNRMGISPDRVLINIDKRANTSSATIPILIWDNKHNFLKGDDLILSSFGAGFAWGSLWVKWAVDCMK</sequence>
<evidence type="ECO:0000256" key="9">
    <source>
        <dbReference type="ARBA" id="ARBA00023315"/>
    </source>
</evidence>
<dbReference type="NCBIfam" id="TIGR00747">
    <property type="entry name" value="fabH"/>
    <property type="match status" value="1"/>
</dbReference>
<gene>
    <name evidence="10" type="primary">fabH</name>
    <name evidence="13" type="ORF">IAC51_00125</name>
</gene>
<evidence type="ECO:0000256" key="8">
    <source>
        <dbReference type="ARBA" id="ARBA00023268"/>
    </source>
</evidence>
<comment type="function">
    <text evidence="10">Catalyzes the condensation reaction of fatty acid synthesis by the addition to an acyl acceptor of two carbons from malonyl-ACP. Catalyzes the first condensation reaction which initiates fatty acid synthesis and may therefore play a role in governing the total rate of fatty acid production. Possesses both acetoacetyl-ACP synthase and acetyl transacylase activities. Its substrate specificity determines the biosynthesis of branched-chain and/or straight-chain of fatty acids.</text>
</comment>
<evidence type="ECO:0000256" key="7">
    <source>
        <dbReference type="ARBA" id="ARBA00023160"/>
    </source>
</evidence>
<dbReference type="Pfam" id="PF08545">
    <property type="entry name" value="ACP_syn_III"/>
    <property type="match status" value="1"/>
</dbReference>
<comment type="similarity">
    <text evidence="1 10">Belongs to the thiolase-like superfamily. FabH family.</text>
</comment>
<evidence type="ECO:0000256" key="5">
    <source>
        <dbReference type="ARBA" id="ARBA00022832"/>
    </source>
</evidence>
<evidence type="ECO:0000256" key="2">
    <source>
        <dbReference type="ARBA" id="ARBA00022490"/>
    </source>
</evidence>
<keyword evidence="5 10" id="KW-0276">Fatty acid metabolism</keyword>
<dbReference type="GO" id="GO:0044550">
    <property type="term" value="P:secondary metabolite biosynthetic process"/>
    <property type="evidence" value="ECO:0007669"/>
    <property type="project" value="TreeGrafter"/>
</dbReference>
<dbReference type="InterPro" id="IPR016039">
    <property type="entry name" value="Thiolase-like"/>
</dbReference>
<comment type="pathway">
    <text evidence="10">Lipid metabolism; fatty acid biosynthesis.</text>
</comment>
<protein>
    <recommendedName>
        <fullName evidence="10">Beta-ketoacyl-[acyl-carrier-protein] synthase III</fullName>
        <shortName evidence="10">Beta-ketoacyl-ACP synthase III</shortName>
        <shortName evidence="10">KAS III</shortName>
        <ecNumber evidence="10">2.3.1.180</ecNumber>
    </recommendedName>
    <alternativeName>
        <fullName evidence="10">3-oxoacyl-[acyl-carrier-protein] synthase 3</fullName>
    </alternativeName>
    <alternativeName>
        <fullName evidence="10">3-oxoacyl-[acyl-carrier-protein] synthase III</fullName>
    </alternativeName>
</protein>
<evidence type="ECO:0000256" key="6">
    <source>
        <dbReference type="ARBA" id="ARBA00023098"/>
    </source>
</evidence>
<dbReference type="GO" id="GO:0005737">
    <property type="term" value="C:cytoplasm"/>
    <property type="evidence" value="ECO:0007669"/>
    <property type="project" value="UniProtKB-SubCell"/>
</dbReference>
<dbReference type="CDD" id="cd00830">
    <property type="entry name" value="KAS_III"/>
    <property type="match status" value="1"/>
</dbReference>
<evidence type="ECO:0000259" key="12">
    <source>
        <dbReference type="Pfam" id="PF08545"/>
    </source>
</evidence>
<organism evidence="13 14">
    <name type="scientific">Candidatus Aphodosoma intestinipullorum</name>
    <dbReference type="NCBI Taxonomy" id="2840674"/>
    <lineage>
        <taxon>Bacteria</taxon>
        <taxon>Pseudomonadati</taxon>
        <taxon>Bacteroidota</taxon>
        <taxon>Bacteroidia</taxon>
        <taxon>Bacteroidales</taxon>
        <taxon>Candidatus Aphodosoma</taxon>
    </lineage>
</organism>